<name>A0ABY6ZUW4_9PSED</name>
<reference evidence="4" key="1">
    <citation type="submission" date="2022-11" db="EMBL/GenBank/DDBJ databases">
        <title>Pseudomonas triclosanedens sp. nov., a triclosan degrader isolated from activated sludge.</title>
        <authorList>
            <person name="Yin Y."/>
            <person name="Lu Z."/>
        </authorList>
    </citation>
    <scope>NUCLEOTIDE SEQUENCE</scope>
    <source>
        <strain evidence="4">ZM23</strain>
    </source>
</reference>
<evidence type="ECO:0000313" key="5">
    <source>
        <dbReference type="Proteomes" id="UP001163624"/>
    </source>
</evidence>
<feature type="chain" id="PRO_5046133266" evidence="3">
    <location>
        <begin position="22"/>
        <end position="428"/>
    </location>
</feature>
<feature type="region of interest" description="Disordered" evidence="1">
    <location>
        <begin position="195"/>
        <end position="339"/>
    </location>
</feature>
<dbReference type="EMBL" id="CP113432">
    <property type="protein sequence ID" value="WAI48747.1"/>
    <property type="molecule type" value="Genomic_DNA"/>
</dbReference>
<organism evidence="4 5">
    <name type="scientific">Pseudomonas triclosanedens</name>
    <dbReference type="NCBI Taxonomy" id="2961893"/>
    <lineage>
        <taxon>Bacteria</taxon>
        <taxon>Pseudomonadati</taxon>
        <taxon>Pseudomonadota</taxon>
        <taxon>Gammaproteobacteria</taxon>
        <taxon>Pseudomonadales</taxon>
        <taxon>Pseudomonadaceae</taxon>
        <taxon>Pseudomonas</taxon>
    </lineage>
</organism>
<proteinExistence type="predicted"/>
<dbReference type="RefSeq" id="WP_254476844.1">
    <property type="nucleotide sequence ID" value="NZ_CP113432.1"/>
</dbReference>
<gene>
    <name evidence="4" type="ORF">OU419_23790</name>
</gene>
<feature type="compositionally biased region" description="Pro residues" evidence="1">
    <location>
        <begin position="209"/>
        <end position="222"/>
    </location>
</feature>
<keyword evidence="3" id="KW-0732">Signal</keyword>
<evidence type="ECO:0000256" key="2">
    <source>
        <dbReference type="SAM" id="Phobius"/>
    </source>
</evidence>
<dbReference type="Proteomes" id="UP001163624">
    <property type="component" value="Chromosome"/>
</dbReference>
<feature type="signal peptide" evidence="3">
    <location>
        <begin position="1"/>
        <end position="21"/>
    </location>
</feature>
<feature type="region of interest" description="Disordered" evidence="1">
    <location>
        <begin position="115"/>
        <end position="136"/>
    </location>
</feature>
<accession>A0ABY6ZUW4</accession>
<keyword evidence="5" id="KW-1185">Reference proteome</keyword>
<evidence type="ECO:0000256" key="1">
    <source>
        <dbReference type="SAM" id="MobiDB-lite"/>
    </source>
</evidence>
<evidence type="ECO:0000313" key="4">
    <source>
        <dbReference type="EMBL" id="WAI48747.1"/>
    </source>
</evidence>
<keyword evidence="2" id="KW-0472">Membrane</keyword>
<protein>
    <submittedName>
        <fullName evidence="4">Attachment protein</fullName>
    </submittedName>
</protein>
<feature type="transmembrane region" description="Helical" evidence="2">
    <location>
        <begin position="408"/>
        <end position="426"/>
    </location>
</feature>
<keyword evidence="2" id="KW-0812">Transmembrane</keyword>
<feature type="compositionally biased region" description="Gly residues" evidence="1">
    <location>
        <begin position="248"/>
        <end position="302"/>
    </location>
</feature>
<sequence>MSRLVAAALFLLLLISRTSLAESYYWKPLEAGGSVKYPDIFSACQDSTARWNAAHPDMPTGTYTKFVMLSAEQANCRGRSSASPDFSLGLVVRGGNGCDEGTEYDAQTGACKAPPRDCTGTQGEPFPAKGPDSPVISSGGRNYIADSGAPTACYEQCQYTSETGRSTSCYFVKGSTTQGFCNYILNGTGENCPADAYQFSETGDQLNPPTDPADPSVPPSDPNDPGCPEGWAWSGTTCVKADPSNPGDGSGEGEGDGNSGGGNPGGGDGSGSGDGDGSGTGDGDGTGNGTGDGDGSGNGNGDGDGEGEGEGQCDPAKDPNGCQGQGPSGTLSEPEAGSWDEANQEWDQKIQDAKKELKDAVKGSIDQLKGAFDLQLSTGGGQLPCEAINVWGKSYRLCVADYSSQLSYLRLALLLMAALIAAFIILKE</sequence>
<evidence type="ECO:0000256" key="3">
    <source>
        <dbReference type="SAM" id="SignalP"/>
    </source>
</evidence>
<keyword evidence="2" id="KW-1133">Transmembrane helix</keyword>